<dbReference type="STRING" id="208445.SAMN04489727_1791"/>
<dbReference type="AlphaFoldDB" id="A0A1H4JDF6"/>
<organism evidence="1 2">
    <name type="scientific">Amycolatopsis tolypomycina</name>
    <dbReference type="NCBI Taxonomy" id="208445"/>
    <lineage>
        <taxon>Bacteria</taxon>
        <taxon>Bacillati</taxon>
        <taxon>Actinomycetota</taxon>
        <taxon>Actinomycetes</taxon>
        <taxon>Pseudonocardiales</taxon>
        <taxon>Pseudonocardiaceae</taxon>
        <taxon>Amycolatopsis</taxon>
    </lineage>
</organism>
<proteinExistence type="predicted"/>
<reference evidence="2" key="1">
    <citation type="submission" date="2016-10" db="EMBL/GenBank/DDBJ databases">
        <authorList>
            <person name="Varghese N."/>
            <person name="Submissions S."/>
        </authorList>
    </citation>
    <scope>NUCLEOTIDE SEQUENCE [LARGE SCALE GENOMIC DNA]</scope>
    <source>
        <strain evidence="2">DSM 44544</strain>
    </source>
</reference>
<keyword evidence="2" id="KW-1185">Reference proteome</keyword>
<accession>A0A1H4JDF6</accession>
<evidence type="ECO:0000313" key="1">
    <source>
        <dbReference type="EMBL" id="SEB44313.1"/>
    </source>
</evidence>
<gene>
    <name evidence="1" type="ORF">SAMN04489727_1791</name>
</gene>
<sequence length="162" mass="17964">MGVSALLDPACVELPHQHLVDRQLWSRLVRRIHADLEFQHAFGKERPDAAVRWAERVLDQALAFLVLCADGQNGPYAPSALVDIGWHNFLMYTAEYAEFCARHAGRFIHHRPNDDEAGSEVPLVAHTAASMRALGLVVDDELWPSEALGEKCYACSDGGCRS</sequence>
<protein>
    <submittedName>
        <fullName evidence="1">Uncharacterized protein</fullName>
    </submittedName>
</protein>
<name>A0A1H4JDF6_9PSEU</name>
<evidence type="ECO:0000313" key="2">
    <source>
        <dbReference type="Proteomes" id="UP000199622"/>
    </source>
</evidence>
<dbReference type="EMBL" id="FNSO01000003">
    <property type="protein sequence ID" value="SEB44313.1"/>
    <property type="molecule type" value="Genomic_DNA"/>
</dbReference>
<dbReference type="Proteomes" id="UP000199622">
    <property type="component" value="Unassembled WGS sequence"/>
</dbReference>